<organism evidence="1">
    <name type="scientific">candidate division WOR-3 bacterium</name>
    <dbReference type="NCBI Taxonomy" id="2052148"/>
    <lineage>
        <taxon>Bacteria</taxon>
        <taxon>Bacteria division WOR-3</taxon>
    </lineage>
</organism>
<accession>A0A7C4CA79</accession>
<keyword evidence="1" id="KW-0540">Nuclease</keyword>
<dbReference type="EMBL" id="DSUT01000032">
    <property type="protein sequence ID" value="HGK27666.1"/>
    <property type="molecule type" value="Genomic_DNA"/>
</dbReference>
<sequence>MIWHYNCPECHRPVEVDWRWFKEQVLCPNCGIEHYPPTPGEDPLAFVDGTEWPKEMESIVVSRHGTMCAVPGCYRSYATLAHRKSVEEGGNTSAENLLPICAEHAQAKGSRGYEEWVRSLKEEPAAEPVLPTPDFSQTTAVPTPTTPVVAATDRIQPIAAAAGVKLGVSGLPAVQVPFLRGSVGKLVLEYDWRLKAGAWCKVYLVAWPAGQLPILAMLGSVEFDGFAAAAEHSATKDERGTGRVELYLPSMPAGRWTAAFVLQGEGECQITEYVLAGIG</sequence>
<reference evidence="1" key="1">
    <citation type="journal article" date="2020" name="mSystems">
        <title>Genome- and Community-Level Interaction Insights into Carbon Utilization and Element Cycling Functions of Hydrothermarchaeota in Hydrothermal Sediment.</title>
        <authorList>
            <person name="Zhou Z."/>
            <person name="Liu Y."/>
            <person name="Xu W."/>
            <person name="Pan J."/>
            <person name="Luo Z.H."/>
            <person name="Li M."/>
        </authorList>
    </citation>
    <scope>NUCLEOTIDE SEQUENCE [LARGE SCALE GENOMIC DNA]</scope>
    <source>
        <strain evidence="1">SpSt-488</strain>
    </source>
</reference>
<gene>
    <name evidence="1" type="ORF">ENS41_01780</name>
</gene>
<dbReference type="Gene3D" id="1.10.30.50">
    <property type="match status" value="1"/>
</dbReference>
<dbReference type="GO" id="GO:0004519">
    <property type="term" value="F:endonuclease activity"/>
    <property type="evidence" value="ECO:0007669"/>
    <property type="project" value="UniProtKB-KW"/>
</dbReference>
<dbReference type="InterPro" id="IPR003615">
    <property type="entry name" value="HNH_nuc"/>
</dbReference>
<dbReference type="CDD" id="cd00085">
    <property type="entry name" value="HNHc"/>
    <property type="match status" value="1"/>
</dbReference>
<keyword evidence="1" id="KW-0378">Hydrolase</keyword>
<keyword evidence="1" id="KW-0255">Endonuclease</keyword>
<protein>
    <submittedName>
        <fullName evidence="1">HNH endonuclease</fullName>
    </submittedName>
</protein>
<dbReference type="AlphaFoldDB" id="A0A7C4CA79"/>
<comment type="caution">
    <text evidence="1">The sequence shown here is derived from an EMBL/GenBank/DDBJ whole genome shotgun (WGS) entry which is preliminary data.</text>
</comment>
<name>A0A7C4CA79_UNCW3</name>
<proteinExistence type="predicted"/>
<evidence type="ECO:0000313" key="1">
    <source>
        <dbReference type="EMBL" id="HGK27666.1"/>
    </source>
</evidence>